<protein>
    <submittedName>
        <fullName evidence="1">Uncharacterized protein</fullName>
    </submittedName>
</protein>
<dbReference type="Gramene" id="PVH32052">
    <property type="protein sequence ID" value="PVH32052"/>
    <property type="gene ID" value="PAHAL_9G302300"/>
</dbReference>
<gene>
    <name evidence="1" type="ORF">PAHAL_9G302300</name>
</gene>
<dbReference type="Proteomes" id="UP000243499">
    <property type="component" value="Chromosome 9"/>
</dbReference>
<accession>A0A2T8I324</accession>
<dbReference type="AlphaFoldDB" id="A0A2T8I324"/>
<sequence length="101" mass="11469">MKKPKEKEKKKFVFCKLQLETEAVTIASISSTRPCKKRPKTTFPDHSIQCLCLSHIANPEIPPDSAFFLALIKFSTEIFRAGKTKRCGICATFQCFTVRLN</sequence>
<organism evidence="1">
    <name type="scientific">Panicum hallii</name>
    <dbReference type="NCBI Taxonomy" id="206008"/>
    <lineage>
        <taxon>Eukaryota</taxon>
        <taxon>Viridiplantae</taxon>
        <taxon>Streptophyta</taxon>
        <taxon>Embryophyta</taxon>
        <taxon>Tracheophyta</taxon>
        <taxon>Spermatophyta</taxon>
        <taxon>Magnoliopsida</taxon>
        <taxon>Liliopsida</taxon>
        <taxon>Poales</taxon>
        <taxon>Poaceae</taxon>
        <taxon>PACMAD clade</taxon>
        <taxon>Panicoideae</taxon>
        <taxon>Panicodae</taxon>
        <taxon>Paniceae</taxon>
        <taxon>Panicinae</taxon>
        <taxon>Panicum</taxon>
        <taxon>Panicum sect. Panicum</taxon>
    </lineage>
</organism>
<proteinExistence type="predicted"/>
<name>A0A2T8I324_9POAL</name>
<evidence type="ECO:0000313" key="1">
    <source>
        <dbReference type="EMBL" id="PVH32052.1"/>
    </source>
</evidence>
<dbReference type="EMBL" id="CM008054">
    <property type="protein sequence ID" value="PVH32052.1"/>
    <property type="molecule type" value="Genomic_DNA"/>
</dbReference>
<reference evidence="1" key="1">
    <citation type="submission" date="2018-04" db="EMBL/GenBank/DDBJ databases">
        <title>WGS assembly of Panicum hallii.</title>
        <authorList>
            <person name="Lovell J."/>
            <person name="Jenkins J."/>
            <person name="Lowry D."/>
            <person name="Mamidi S."/>
            <person name="Sreedasyam A."/>
            <person name="Weng X."/>
            <person name="Barry K."/>
            <person name="Bonette J."/>
            <person name="Campitelli B."/>
            <person name="Daum C."/>
            <person name="Gordon S."/>
            <person name="Gould B."/>
            <person name="Lipzen A."/>
            <person name="Macqueen A."/>
            <person name="Palacio-Mejia J."/>
            <person name="Plott C."/>
            <person name="Shakirov E."/>
            <person name="Shu S."/>
            <person name="Yoshinaga Y."/>
            <person name="Zane M."/>
            <person name="Rokhsar D."/>
            <person name="Grimwood J."/>
            <person name="Schmutz J."/>
            <person name="Juenger T."/>
        </authorList>
    </citation>
    <scope>NUCLEOTIDE SEQUENCE [LARGE SCALE GENOMIC DNA]</scope>
    <source>
        <strain evidence="1">FIL2</strain>
    </source>
</reference>